<proteinExistence type="predicted"/>
<dbReference type="InterPro" id="IPR036388">
    <property type="entry name" value="WH-like_DNA-bd_sf"/>
</dbReference>
<dbReference type="SMART" id="SM00347">
    <property type="entry name" value="HTH_MARR"/>
    <property type="match status" value="1"/>
</dbReference>
<dbReference type="InterPro" id="IPR036390">
    <property type="entry name" value="WH_DNA-bd_sf"/>
</dbReference>
<dbReference type="SUPFAM" id="SSF46785">
    <property type="entry name" value="Winged helix' DNA-binding domain"/>
    <property type="match status" value="1"/>
</dbReference>
<dbReference type="EMBL" id="CP125942">
    <property type="protein sequence ID" value="XAO45430.1"/>
    <property type="molecule type" value="Genomic_DNA"/>
</dbReference>
<dbReference type="AlphaFoldDB" id="A0AAU6WCC8"/>
<dbReference type="PRINTS" id="PR00598">
    <property type="entry name" value="HTHMARR"/>
</dbReference>
<dbReference type="InterPro" id="IPR039422">
    <property type="entry name" value="MarR/SlyA-like"/>
</dbReference>
<dbReference type="KEGG" id="gey:QMQ05_13930"/>
<dbReference type="Proteomes" id="UP001486888">
    <property type="component" value="Chromosome"/>
</dbReference>
<dbReference type="Gene3D" id="1.10.10.10">
    <property type="entry name" value="Winged helix-like DNA-binding domain superfamily/Winged helix DNA-binding domain"/>
    <property type="match status" value="1"/>
</dbReference>
<feature type="domain" description="HTH marR-type" evidence="1">
    <location>
        <begin position="3"/>
        <end position="141"/>
    </location>
</feature>
<gene>
    <name evidence="2" type="ORF">QMQ05_13930</name>
</gene>
<dbReference type="PANTHER" id="PTHR33164:SF57">
    <property type="entry name" value="MARR-FAMILY TRANSCRIPTIONAL REGULATOR"/>
    <property type="match status" value="1"/>
</dbReference>
<evidence type="ECO:0000259" key="1">
    <source>
        <dbReference type="PROSITE" id="PS50995"/>
    </source>
</evidence>
<dbReference type="GO" id="GO:0003700">
    <property type="term" value="F:DNA-binding transcription factor activity"/>
    <property type="evidence" value="ECO:0007669"/>
    <property type="project" value="InterPro"/>
</dbReference>
<protein>
    <submittedName>
        <fullName evidence="2">MarR family transcriptional regulator</fullName>
    </submittedName>
</protein>
<organism evidence="2 3">
    <name type="scientific">Glutamicibacter ectropisis</name>
    <dbReference type="NCBI Taxonomy" id="3046593"/>
    <lineage>
        <taxon>Bacteria</taxon>
        <taxon>Bacillati</taxon>
        <taxon>Actinomycetota</taxon>
        <taxon>Actinomycetes</taxon>
        <taxon>Micrococcales</taxon>
        <taxon>Micrococcaceae</taxon>
        <taxon>Glutamicibacter</taxon>
    </lineage>
</organism>
<evidence type="ECO:0000313" key="2">
    <source>
        <dbReference type="EMBL" id="XAO45430.1"/>
    </source>
</evidence>
<dbReference type="PROSITE" id="PS50995">
    <property type="entry name" value="HTH_MARR_2"/>
    <property type="match status" value="1"/>
</dbReference>
<dbReference type="PANTHER" id="PTHR33164">
    <property type="entry name" value="TRANSCRIPTIONAL REGULATOR, MARR FAMILY"/>
    <property type="match status" value="1"/>
</dbReference>
<evidence type="ECO:0000313" key="3">
    <source>
        <dbReference type="Proteomes" id="UP001486888"/>
    </source>
</evidence>
<dbReference type="RefSeq" id="WP_345470939.1">
    <property type="nucleotide sequence ID" value="NZ_CP125942.1"/>
</dbReference>
<dbReference type="GO" id="GO:0006950">
    <property type="term" value="P:response to stress"/>
    <property type="evidence" value="ECO:0007669"/>
    <property type="project" value="TreeGrafter"/>
</dbReference>
<accession>A0AAU6WCC8</accession>
<keyword evidence="3" id="KW-1185">Reference proteome</keyword>
<sequence>MQDEKLLQMVEEEFTAILLHARDMIIRRAKAVHPDLQAPGYRLLSLVIRDDAQQQGALAEKLRLDKATISRLVQQLESLNLVNRTQDPSDRRAQLVSATPMAHEKWRDSGNTLRQELRKQLTEWEESELQNFGELLHRLNIRFDELV</sequence>
<dbReference type="Pfam" id="PF01047">
    <property type="entry name" value="MarR"/>
    <property type="match status" value="1"/>
</dbReference>
<reference evidence="2 3" key="1">
    <citation type="submission" date="2023-05" db="EMBL/GenBank/DDBJ databases">
        <title>Glutamicibacter sp. B1, complete genome.</title>
        <authorList>
            <person name="Long Y.H."/>
            <person name="Fang T."/>
            <person name="Li X.Y."/>
        </authorList>
    </citation>
    <scope>NUCLEOTIDE SEQUENCE [LARGE SCALE GENOMIC DNA]</scope>
    <source>
        <strain evidence="2 3">B1</strain>
    </source>
</reference>
<name>A0AAU6WCC8_9MICC</name>
<dbReference type="InterPro" id="IPR000835">
    <property type="entry name" value="HTH_MarR-typ"/>
</dbReference>